<dbReference type="InterPro" id="IPR013022">
    <property type="entry name" value="Xyl_isomerase-like_TIM-brl"/>
</dbReference>
<dbReference type="SUPFAM" id="SSF51658">
    <property type="entry name" value="Xylose isomerase-like"/>
    <property type="match status" value="1"/>
</dbReference>
<dbReference type="AlphaFoldDB" id="A0A3A3G4D6"/>
<dbReference type="PANTHER" id="PTHR12110:SF48">
    <property type="entry name" value="BLL3656 PROTEIN"/>
    <property type="match status" value="1"/>
</dbReference>
<dbReference type="OrthoDB" id="9072761at2"/>
<keyword evidence="2" id="KW-0413">Isomerase</keyword>
<dbReference type="EMBL" id="QYUQ01000002">
    <property type="protein sequence ID" value="RJG03347.1"/>
    <property type="molecule type" value="Genomic_DNA"/>
</dbReference>
<protein>
    <submittedName>
        <fullName evidence="2">Sugar phosphate isomerase/epimerase</fullName>
    </submittedName>
</protein>
<evidence type="ECO:0000259" key="1">
    <source>
        <dbReference type="Pfam" id="PF01261"/>
    </source>
</evidence>
<dbReference type="Pfam" id="PF01261">
    <property type="entry name" value="AP_endonuc_2"/>
    <property type="match status" value="1"/>
</dbReference>
<evidence type="ECO:0000313" key="3">
    <source>
        <dbReference type="Proteomes" id="UP000266327"/>
    </source>
</evidence>
<accession>A0A3A3G4D6</accession>
<dbReference type="RefSeq" id="WP_119786842.1">
    <property type="nucleotide sequence ID" value="NZ_QYUQ01000002.1"/>
</dbReference>
<dbReference type="Proteomes" id="UP000266327">
    <property type="component" value="Unassembled WGS sequence"/>
</dbReference>
<dbReference type="GO" id="GO:0016853">
    <property type="term" value="F:isomerase activity"/>
    <property type="evidence" value="ECO:0007669"/>
    <property type="project" value="UniProtKB-KW"/>
</dbReference>
<comment type="caution">
    <text evidence="2">The sequence shown here is derived from an EMBL/GenBank/DDBJ whole genome shotgun (WGS) entry which is preliminary data.</text>
</comment>
<name>A0A3A3G4D6_9BURK</name>
<feature type="domain" description="Xylose isomerase-like TIM barrel" evidence="1">
    <location>
        <begin position="23"/>
        <end position="243"/>
    </location>
</feature>
<dbReference type="PANTHER" id="PTHR12110">
    <property type="entry name" value="HYDROXYPYRUVATE ISOMERASE"/>
    <property type="match status" value="1"/>
</dbReference>
<proteinExistence type="predicted"/>
<dbReference type="Gene3D" id="3.20.20.150">
    <property type="entry name" value="Divalent-metal-dependent TIM barrel enzymes"/>
    <property type="match status" value="1"/>
</dbReference>
<gene>
    <name evidence="2" type="ORF">D3878_18570</name>
</gene>
<organism evidence="2 3">
    <name type="scientific">Noviherbaspirillum sedimenti</name>
    <dbReference type="NCBI Taxonomy" id="2320865"/>
    <lineage>
        <taxon>Bacteria</taxon>
        <taxon>Pseudomonadati</taxon>
        <taxon>Pseudomonadota</taxon>
        <taxon>Betaproteobacteria</taxon>
        <taxon>Burkholderiales</taxon>
        <taxon>Oxalobacteraceae</taxon>
        <taxon>Noviherbaspirillum</taxon>
    </lineage>
</organism>
<evidence type="ECO:0000313" key="2">
    <source>
        <dbReference type="EMBL" id="RJG03347.1"/>
    </source>
</evidence>
<reference evidence="3" key="1">
    <citation type="submission" date="2018-09" db="EMBL/GenBank/DDBJ databases">
        <authorList>
            <person name="Zhu H."/>
        </authorList>
    </citation>
    <scope>NUCLEOTIDE SEQUENCE [LARGE SCALE GENOMIC DNA]</scope>
    <source>
        <strain evidence="3">K1S02-23</strain>
    </source>
</reference>
<dbReference type="InterPro" id="IPR050312">
    <property type="entry name" value="IolE/XylAMocC-like"/>
</dbReference>
<sequence length="269" mass="29059">MDRRPVLSLASGVLPEATPLQTVQAATASGFDAVGLWIDTTTWTPQTTREVRQATRDSGLPVLDAEVFWLRPGPGNPGHLQAIDIAAEIGAANVLVVSSDPDVAATVEKFITLCEHARAMPLRVALEFGAFTDVPTLAAAVAILRQAAQPNQALLVDALHLQRSGGRPADLRHLPADWFSYAQLCDAPLSGPSASDRVAIRDEAVDRRLCPGEGALPLAELLQALPAQLPLSVEVRSRRLRDDYPDFVARAREVERLTRQWLSSRMSLA</sequence>
<keyword evidence="3" id="KW-1185">Reference proteome</keyword>
<dbReference type="InterPro" id="IPR036237">
    <property type="entry name" value="Xyl_isomerase-like_sf"/>
</dbReference>